<comment type="cofactor">
    <cofactor evidence="1">
        <name>Mg(2+)</name>
        <dbReference type="ChEBI" id="CHEBI:18420"/>
    </cofactor>
</comment>
<dbReference type="InterPro" id="IPR051090">
    <property type="entry name" value="Inositol_monoP_superfamily"/>
</dbReference>
<proteinExistence type="inferred from homology"/>
<dbReference type="InterPro" id="IPR020583">
    <property type="entry name" value="Inositol_monoP_metal-BS"/>
</dbReference>
<dbReference type="EMBL" id="JBHUHY010000015">
    <property type="protein sequence ID" value="MFD2187915.1"/>
    <property type="molecule type" value="Genomic_DNA"/>
</dbReference>
<dbReference type="Proteomes" id="UP001597344">
    <property type="component" value="Unassembled WGS sequence"/>
</dbReference>
<dbReference type="Gene3D" id="3.40.190.80">
    <property type="match status" value="1"/>
</dbReference>
<dbReference type="InterPro" id="IPR000760">
    <property type="entry name" value="Inositol_monophosphatase-like"/>
</dbReference>
<keyword evidence="5" id="KW-0460">Magnesium</keyword>
<dbReference type="PROSITE" id="PS00629">
    <property type="entry name" value="IMP_1"/>
    <property type="match status" value="1"/>
</dbReference>
<evidence type="ECO:0000256" key="1">
    <source>
        <dbReference type="ARBA" id="ARBA00001946"/>
    </source>
</evidence>
<comment type="caution">
    <text evidence="6">The sequence shown here is derived from an EMBL/GenBank/DDBJ whole genome shotgun (WGS) entry which is preliminary data.</text>
</comment>
<dbReference type="PRINTS" id="PR00377">
    <property type="entry name" value="IMPHPHTASES"/>
</dbReference>
<comment type="similarity">
    <text evidence="2">Belongs to the inositol monophosphatase superfamily.</text>
</comment>
<keyword evidence="4" id="KW-0378">Hydrolase</keyword>
<dbReference type="RefSeq" id="WP_378320918.1">
    <property type="nucleotide sequence ID" value="NZ_JBHUHY010000015.1"/>
</dbReference>
<evidence type="ECO:0000256" key="4">
    <source>
        <dbReference type="ARBA" id="ARBA00022801"/>
    </source>
</evidence>
<dbReference type="PANTHER" id="PTHR43200:SF6">
    <property type="entry name" value="3'(2'),5'-BISPHOSPHATE NUCLEOTIDASE"/>
    <property type="match status" value="1"/>
</dbReference>
<organism evidence="6 7">
    <name type="scientific">Aquimarina celericrescens</name>
    <dbReference type="NCBI Taxonomy" id="1964542"/>
    <lineage>
        <taxon>Bacteria</taxon>
        <taxon>Pseudomonadati</taxon>
        <taxon>Bacteroidota</taxon>
        <taxon>Flavobacteriia</taxon>
        <taxon>Flavobacteriales</taxon>
        <taxon>Flavobacteriaceae</taxon>
        <taxon>Aquimarina</taxon>
    </lineage>
</organism>
<evidence type="ECO:0000256" key="2">
    <source>
        <dbReference type="ARBA" id="ARBA00009759"/>
    </source>
</evidence>
<reference evidence="7" key="1">
    <citation type="journal article" date="2019" name="Int. J. Syst. Evol. Microbiol.">
        <title>The Global Catalogue of Microorganisms (GCM) 10K type strain sequencing project: providing services to taxonomists for standard genome sequencing and annotation.</title>
        <authorList>
            <consortium name="The Broad Institute Genomics Platform"/>
            <consortium name="The Broad Institute Genome Sequencing Center for Infectious Disease"/>
            <person name="Wu L."/>
            <person name="Ma J."/>
        </authorList>
    </citation>
    <scope>NUCLEOTIDE SEQUENCE [LARGE SCALE GENOMIC DNA]</scope>
    <source>
        <strain evidence="7">DT92</strain>
    </source>
</reference>
<gene>
    <name evidence="6" type="ORF">ACFSJT_14015</name>
</gene>
<evidence type="ECO:0000313" key="6">
    <source>
        <dbReference type="EMBL" id="MFD2187915.1"/>
    </source>
</evidence>
<evidence type="ECO:0000256" key="3">
    <source>
        <dbReference type="ARBA" id="ARBA00022723"/>
    </source>
</evidence>
<dbReference type="Gene3D" id="3.30.540.10">
    <property type="entry name" value="Fructose-1,6-Bisphosphatase, subunit A, domain 1"/>
    <property type="match status" value="1"/>
</dbReference>
<dbReference type="Pfam" id="PF00459">
    <property type="entry name" value="Inositol_P"/>
    <property type="match status" value="1"/>
</dbReference>
<keyword evidence="7" id="KW-1185">Reference proteome</keyword>
<keyword evidence="3" id="KW-0479">Metal-binding</keyword>
<accession>A0ABW5AZC7</accession>
<evidence type="ECO:0000313" key="7">
    <source>
        <dbReference type="Proteomes" id="UP001597344"/>
    </source>
</evidence>
<dbReference type="SUPFAM" id="SSF56655">
    <property type="entry name" value="Carbohydrate phosphatase"/>
    <property type="match status" value="1"/>
</dbReference>
<evidence type="ECO:0000256" key="5">
    <source>
        <dbReference type="ARBA" id="ARBA00022842"/>
    </source>
</evidence>
<sequence>MNTNDLLPFFKELTDKTSNICKEYYRKPIKVKVKKDKSPVTILDKKVEEKIIDCISREFSGHNIYTEETGIINRTGSEFEWVIDPIDGTKTFIHGVPLFATLIALLKNGIPIVGMYHNPILEDLVVGDNQICIHNDNPTKMRSCNHFSDAVILTTDHFAIGQFQDQDRFDNLIKKCKMYRTWADAYGYFLLATGYADIMIDPIMSRWDALALIPIIKGAGGGITDYQGNSPIEAESIIAAPKNLLPDIVNLLNPNI</sequence>
<dbReference type="PANTHER" id="PTHR43200">
    <property type="entry name" value="PHOSPHATASE"/>
    <property type="match status" value="1"/>
</dbReference>
<name>A0ABW5AZC7_9FLAO</name>
<protein>
    <submittedName>
        <fullName evidence="6">Inositol monophosphatase family protein</fullName>
    </submittedName>
</protein>